<evidence type="ECO:0000256" key="2">
    <source>
        <dbReference type="ARBA" id="ARBA00022670"/>
    </source>
</evidence>
<feature type="compositionally biased region" description="Pro residues" evidence="6">
    <location>
        <begin position="458"/>
        <end position="469"/>
    </location>
</feature>
<evidence type="ECO:0000256" key="7">
    <source>
        <dbReference type="SAM" id="Phobius"/>
    </source>
</evidence>
<evidence type="ECO:0000256" key="6">
    <source>
        <dbReference type="SAM" id="MobiDB-lite"/>
    </source>
</evidence>
<dbReference type="Gene3D" id="3.40.50.200">
    <property type="entry name" value="Peptidase S8/S53 domain"/>
    <property type="match status" value="1"/>
</dbReference>
<comment type="similarity">
    <text evidence="1 5">Belongs to the peptidase S8 family.</text>
</comment>
<feature type="compositionally biased region" description="Pro residues" evidence="6">
    <location>
        <begin position="112"/>
        <end position="128"/>
    </location>
</feature>
<dbReference type="AlphaFoldDB" id="A0A7X6RZN5"/>
<feature type="region of interest" description="Disordered" evidence="6">
    <location>
        <begin position="112"/>
        <end position="182"/>
    </location>
</feature>
<feature type="active site" description="Charge relay system" evidence="5">
    <location>
        <position position="81"/>
    </location>
</feature>
<name>A0A7X6RZN5_9MYCO</name>
<dbReference type="GO" id="GO:0006508">
    <property type="term" value="P:proteolysis"/>
    <property type="evidence" value="ECO:0007669"/>
    <property type="project" value="UniProtKB-KW"/>
</dbReference>
<dbReference type="InterPro" id="IPR036852">
    <property type="entry name" value="Peptidase_S8/S53_dom_sf"/>
</dbReference>
<dbReference type="PRINTS" id="PR00723">
    <property type="entry name" value="SUBTILISIN"/>
</dbReference>
<keyword evidence="2 5" id="KW-0645">Protease</keyword>
<dbReference type="InterPro" id="IPR000209">
    <property type="entry name" value="Peptidase_S8/S53_dom"/>
</dbReference>
<dbReference type="CDD" id="cd00306">
    <property type="entry name" value="Peptidases_S8_S53"/>
    <property type="match status" value="1"/>
</dbReference>
<evidence type="ECO:0000256" key="4">
    <source>
        <dbReference type="ARBA" id="ARBA00022825"/>
    </source>
</evidence>
<keyword evidence="3 5" id="KW-0378">Hydrolase</keyword>
<dbReference type="EMBL" id="JAAXPJ010000015">
    <property type="protein sequence ID" value="NKZ15010.1"/>
    <property type="molecule type" value="Genomic_DNA"/>
</dbReference>
<feature type="active site" description="Charge relay system" evidence="5">
    <location>
        <position position="48"/>
    </location>
</feature>
<evidence type="ECO:0000313" key="9">
    <source>
        <dbReference type="EMBL" id="NKZ15010.1"/>
    </source>
</evidence>
<dbReference type="SUPFAM" id="SSF101447">
    <property type="entry name" value="Formin homology 2 domain (FH2 domain)"/>
    <property type="match status" value="1"/>
</dbReference>
<keyword evidence="4 5" id="KW-0720">Serine protease</keyword>
<proteinExistence type="inferred from homology"/>
<dbReference type="PROSITE" id="PS51892">
    <property type="entry name" value="SUBTILASE"/>
    <property type="match status" value="1"/>
</dbReference>
<organism evidence="9 10">
    <name type="scientific">Mycolicibacterium septicum DSM 44393</name>
    <dbReference type="NCBI Taxonomy" id="1341646"/>
    <lineage>
        <taxon>Bacteria</taxon>
        <taxon>Bacillati</taxon>
        <taxon>Actinomycetota</taxon>
        <taxon>Actinomycetes</taxon>
        <taxon>Mycobacteriales</taxon>
        <taxon>Mycobacteriaceae</taxon>
        <taxon>Mycolicibacterium</taxon>
    </lineage>
</organism>
<evidence type="ECO:0000256" key="3">
    <source>
        <dbReference type="ARBA" id="ARBA00022801"/>
    </source>
</evidence>
<evidence type="ECO:0000313" key="10">
    <source>
        <dbReference type="Proteomes" id="UP000518188"/>
    </source>
</evidence>
<evidence type="ECO:0000256" key="1">
    <source>
        <dbReference type="ARBA" id="ARBA00011073"/>
    </source>
</evidence>
<feature type="active site" description="Charge relay system" evidence="5">
    <location>
        <position position="383"/>
    </location>
</feature>
<gene>
    <name evidence="9" type="ORF">HGA11_28970</name>
</gene>
<keyword evidence="7" id="KW-0472">Membrane</keyword>
<feature type="domain" description="Peptidase S8/S53" evidence="8">
    <location>
        <begin position="185"/>
        <end position="430"/>
    </location>
</feature>
<evidence type="ECO:0000256" key="5">
    <source>
        <dbReference type="PROSITE-ProRule" id="PRU01240"/>
    </source>
</evidence>
<protein>
    <submittedName>
        <fullName evidence="9">S8 family serine peptidase</fullName>
    </submittedName>
</protein>
<accession>A0A7X6RZN5</accession>
<keyword evidence="7" id="KW-1133">Transmembrane helix</keyword>
<comment type="caution">
    <text evidence="9">The sequence shown here is derived from an EMBL/GenBank/DDBJ whole genome shotgun (WGS) entry which is preliminary data.</text>
</comment>
<sequence>MHQVEDCTQTTLIPGTDVRELMPAWRLLDMPAAQRISTGAGVIVGVLDTGVTPGPRLPHMVAGGDYVMGRYGDGLADCDGHGTVVASLIGAAPMGPPLPSRPVGVAVAAPPPGAPAPAPVPPPPPPPTVTVTATATPPPPPPPPPPAEPPPPPDGAAPAWNSGAQPVAGPGMWSLDEPAVGPDSFVGGAPDAVLVSVRQSSRKFGPTDPKMEQDPERAERAGNVHTLAAGIVHLANLGAKVINISVVSCQSVANLVDDTEIGAAVRYAVEDKDVLIVSAAGNAGQDGCTQNPDPVPANTSDPLGWDSVQTIVTPGWYQDYVLTVGATDDYGVALTGQNASLHGPWVGIGAPGTSIAGLSTDGQIINASVDTRANTIKPIGGSSFASAIVSAVAAQVRAQFPGLTAYQVKHRLQATAHPPAAGRDTAIGYGVVDPVAALTWSGPDGDRFPPSLVTSAPFEPPAAPPPADPRPGRAVLWGGLVAVVAAAAVIGTVVVRRGRKEGKS</sequence>
<dbReference type="Proteomes" id="UP000518188">
    <property type="component" value="Unassembled WGS sequence"/>
</dbReference>
<dbReference type="PANTHER" id="PTHR43806">
    <property type="entry name" value="PEPTIDASE S8"/>
    <property type="match status" value="1"/>
</dbReference>
<dbReference type="Pfam" id="PF00082">
    <property type="entry name" value="Peptidase_S8"/>
    <property type="match status" value="1"/>
</dbReference>
<feature type="compositionally biased region" description="Pro residues" evidence="6">
    <location>
        <begin position="136"/>
        <end position="155"/>
    </location>
</feature>
<reference evidence="9 10" key="1">
    <citation type="submission" date="2020-04" db="EMBL/GenBank/DDBJ databases">
        <title>MicrobeNet Type strains.</title>
        <authorList>
            <person name="Nicholson A.C."/>
        </authorList>
    </citation>
    <scope>NUCLEOTIDE SEQUENCE [LARGE SCALE GENOMIC DNA]</scope>
    <source>
        <strain evidence="9 10">ATCC 700731</strain>
    </source>
</reference>
<evidence type="ECO:0000259" key="8">
    <source>
        <dbReference type="Pfam" id="PF00082"/>
    </source>
</evidence>
<feature type="transmembrane region" description="Helical" evidence="7">
    <location>
        <begin position="474"/>
        <end position="495"/>
    </location>
</feature>
<dbReference type="PANTHER" id="PTHR43806:SF11">
    <property type="entry name" value="CEREVISIN-RELATED"/>
    <property type="match status" value="1"/>
</dbReference>
<dbReference type="SUPFAM" id="SSF52743">
    <property type="entry name" value="Subtilisin-like"/>
    <property type="match status" value="1"/>
</dbReference>
<dbReference type="InterPro" id="IPR050131">
    <property type="entry name" value="Peptidase_S8_subtilisin-like"/>
</dbReference>
<dbReference type="GO" id="GO:0004252">
    <property type="term" value="F:serine-type endopeptidase activity"/>
    <property type="evidence" value="ECO:0007669"/>
    <property type="project" value="UniProtKB-UniRule"/>
</dbReference>
<keyword evidence="7" id="KW-0812">Transmembrane</keyword>
<dbReference type="InterPro" id="IPR015500">
    <property type="entry name" value="Peptidase_S8_subtilisin-rel"/>
</dbReference>
<feature type="region of interest" description="Disordered" evidence="6">
    <location>
        <begin position="449"/>
        <end position="470"/>
    </location>
</feature>